<dbReference type="AlphaFoldDB" id="A0A0N8GG60"/>
<comment type="caution">
    <text evidence="1">The sequence shown here is derived from an EMBL/GenBank/DDBJ whole genome shotgun (WGS) entry which is preliminary data.</text>
</comment>
<accession>A0A0N8GG60</accession>
<sequence>MLHATFSTILKSAGDNMNYTTMRLRKLVERIIDGDEFAKAEFERRWEIPWGQVGTVPICGEEKCFQD</sequence>
<gene>
    <name evidence="1" type="ORF">AM506_21385</name>
</gene>
<evidence type="ECO:0000313" key="2">
    <source>
        <dbReference type="Proteomes" id="UP000050398"/>
    </source>
</evidence>
<evidence type="ECO:0000313" key="1">
    <source>
        <dbReference type="EMBL" id="KPL57594.1"/>
    </source>
</evidence>
<dbReference type="EMBL" id="LIXZ01000040">
    <property type="protein sequence ID" value="KPL57594.1"/>
    <property type="molecule type" value="Genomic_DNA"/>
</dbReference>
<dbReference type="Proteomes" id="UP000050398">
    <property type="component" value="Unassembled WGS sequence"/>
</dbReference>
<name>A0A0N8GG60_9BACI</name>
<dbReference type="PATRIC" id="fig|218284.4.peg.3087"/>
<protein>
    <submittedName>
        <fullName evidence="1">Uncharacterized protein</fullName>
    </submittedName>
</protein>
<reference evidence="1 2" key="1">
    <citation type="submission" date="2015-08" db="EMBL/GenBank/DDBJ databases">
        <title>Draft Genome Sequence of Bacillus vietnamensis UCD-SED5.</title>
        <authorList>
            <person name="Lee R.D."/>
            <person name="Jospin G."/>
            <person name="Lang J.M."/>
            <person name="Coil D.A."/>
            <person name="Eisen J.A."/>
        </authorList>
    </citation>
    <scope>NUCLEOTIDE SEQUENCE [LARGE SCALE GENOMIC DNA]</scope>
    <source>
        <strain evidence="1 2">UCD-SED5</strain>
    </source>
</reference>
<organism evidence="1 2">
    <name type="scientific">Rossellomorea vietnamensis</name>
    <dbReference type="NCBI Taxonomy" id="218284"/>
    <lineage>
        <taxon>Bacteria</taxon>
        <taxon>Bacillati</taxon>
        <taxon>Bacillota</taxon>
        <taxon>Bacilli</taxon>
        <taxon>Bacillales</taxon>
        <taxon>Bacillaceae</taxon>
        <taxon>Rossellomorea</taxon>
    </lineage>
</organism>
<proteinExistence type="predicted"/>